<dbReference type="Proteomes" id="UP000317557">
    <property type="component" value="Unassembled WGS sequence"/>
</dbReference>
<keyword evidence="1 3" id="KW-0732">Signal</keyword>
<dbReference type="PANTHER" id="PTHR21666:SF289">
    <property type="entry name" value="L-ALA--D-GLU ENDOPEPTIDASE"/>
    <property type="match status" value="1"/>
</dbReference>
<keyword evidence="6" id="KW-1185">Reference proteome</keyword>
<keyword evidence="2" id="KW-0175">Coiled coil</keyword>
<dbReference type="AlphaFoldDB" id="A0A521CD19"/>
<evidence type="ECO:0000256" key="2">
    <source>
        <dbReference type="SAM" id="Coils"/>
    </source>
</evidence>
<dbReference type="PANTHER" id="PTHR21666">
    <property type="entry name" value="PEPTIDASE-RELATED"/>
    <property type="match status" value="1"/>
</dbReference>
<protein>
    <submittedName>
        <fullName evidence="5">Septal ring factor EnvC, activator of murein hydrolases AmiA and AmiB</fullName>
    </submittedName>
</protein>
<gene>
    <name evidence="5" type="ORF">SAMN06265219_10555</name>
</gene>
<evidence type="ECO:0000259" key="4">
    <source>
        <dbReference type="Pfam" id="PF01551"/>
    </source>
</evidence>
<dbReference type="Gene3D" id="2.70.70.10">
    <property type="entry name" value="Glucose Permease (Domain IIA)"/>
    <property type="match status" value="1"/>
</dbReference>
<organism evidence="5 6">
    <name type="scientific">Gracilimonas mengyeensis</name>
    <dbReference type="NCBI Taxonomy" id="1302730"/>
    <lineage>
        <taxon>Bacteria</taxon>
        <taxon>Pseudomonadati</taxon>
        <taxon>Balneolota</taxon>
        <taxon>Balneolia</taxon>
        <taxon>Balneolales</taxon>
        <taxon>Balneolaceae</taxon>
        <taxon>Gracilimonas</taxon>
    </lineage>
</organism>
<evidence type="ECO:0000256" key="1">
    <source>
        <dbReference type="ARBA" id="ARBA00022729"/>
    </source>
</evidence>
<dbReference type="SUPFAM" id="SSF51261">
    <property type="entry name" value="Duplicated hybrid motif"/>
    <property type="match status" value="1"/>
</dbReference>
<dbReference type="InterPro" id="IPR050570">
    <property type="entry name" value="Cell_wall_metabolism_enzyme"/>
</dbReference>
<dbReference type="Gene3D" id="6.10.250.3150">
    <property type="match status" value="1"/>
</dbReference>
<name>A0A521CD19_9BACT</name>
<feature type="coiled-coil region" evidence="2">
    <location>
        <begin position="27"/>
        <end position="110"/>
    </location>
</feature>
<dbReference type="InterPro" id="IPR016047">
    <property type="entry name" value="M23ase_b-sheet_dom"/>
</dbReference>
<feature type="chain" id="PRO_5021938057" evidence="3">
    <location>
        <begin position="27"/>
        <end position="441"/>
    </location>
</feature>
<reference evidence="5 6" key="1">
    <citation type="submission" date="2017-05" db="EMBL/GenBank/DDBJ databases">
        <authorList>
            <person name="Varghese N."/>
            <person name="Submissions S."/>
        </authorList>
    </citation>
    <scope>NUCLEOTIDE SEQUENCE [LARGE SCALE GENOMIC DNA]</scope>
    <source>
        <strain evidence="5 6">DSM 21985</strain>
    </source>
</reference>
<sequence>MKAHSYLLKVCVMILLAALAAVEVSAQSTYEEKREELLKRQENARAEINVLEARIKNYQERVRQAEQRFDKSFEQFQSLNNLIALQDDKIKSLQQEQSQIEAEIRLTEEEISVREAELNHLIESYKKIISYAYKNGRTGNLELLLTSKSINQMVVRANYLRRFEEQKAKQAEAIRETKRELDEVKENLEDSHQKNRVVLGEIREEKEELGDQRQQQEQTVEEIKQERSEWLSELRKTRQEKENLENTFSSLIEEEEELRAAENERLRRLEEARNITDASRRASEVEKYESAARSTNFVSDEELAVFEDEFAKAKGDLPWPVNSTTVAKQFGRVRNPLYGTITEHPGIDIVADAGSPVKAVADGYVFRIRPLPGYGDVVFVKHGSYYTAYGNLSQIDVGVGTVLRQGDRIGSSGTSQSELGEVLFFLLRDGNQNVNPVSWLK</sequence>
<evidence type="ECO:0000256" key="3">
    <source>
        <dbReference type="SAM" id="SignalP"/>
    </source>
</evidence>
<dbReference type="EMBL" id="FXTP01000005">
    <property type="protein sequence ID" value="SMO57314.1"/>
    <property type="molecule type" value="Genomic_DNA"/>
</dbReference>
<keyword evidence="5" id="KW-0378">Hydrolase</keyword>
<evidence type="ECO:0000313" key="6">
    <source>
        <dbReference type="Proteomes" id="UP000317557"/>
    </source>
</evidence>
<dbReference type="CDD" id="cd12797">
    <property type="entry name" value="M23_peptidase"/>
    <property type="match status" value="1"/>
</dbReference>
<dbReference type="Pfam" id="PF01551">
    <property type="entry name" value="Peptidase_M23"/>
    <property type="match status" value="1"/>
</dbReference>
<dbReference type="InterPro" id="IPR011055">
    <property type="entry name" value="Dup_hybrid_motif"/>
</dbReference>
<dbReference type="OrthoDB" id="9815884at2"/>
<dbReference type="GO" id="GO:0004222">
    <property type="term" value="F:metalloendopeptidase activity"/>
    <property type="evidence" value="ECO:0007669"/>
    <property type="project" value="TreeGrafter"/>
</dbReference>
<proteinExistence type="predicted"/>
<feature type="signal peptide" evidence="3">
    <location>
        <begin position="1"/>
        <end position="26"/>
    </location>
</feature>
<dbReference type="RefSeq" id="WP_142453886.1">
    <property type="nucleotide sequence ID" value="NZ_FXTP01000005.1"/>
</dbReference>
<evidence type="ECO:0000313" key="5">
    <source>
        <dbReference type="EMBL" id="SMO57314.1"/>
    </source>
</evidence>
<feature type="coiled-coil region" evidence="2">
    <location>
        <begin position="160"/>
        <end position="272"/>
    </location>
</feature>
<accession>A0A521CD19</accession>
<feature type="domain" description="M23ase beta-sheet core" evidence="4">
    <location>
        <begin position="343"/>
        <end position="436"/>
    </location>
</feature>